<dbReference type="Pfam" id="PF20179">
    <property type="entry name" value="MSS51_C"/>
    <property type="match status" value="1"/>
</dbReference>
<dbReference type="PANTHER" id="PTHR46920:SF1">
    <property type="entry name" value="PROTEIN MSS51 HOMOLOG, MITOCHONDRIAL-RELATED"/>
    <property type="match status" value="1"/>
</dbReference>
<comment type="caution">
    <text evidence="2">The sequence shown here is derived from an EMBL/GenBank/DDBJ whole genome shotgun (WGS) entry which is preliminary data.</text>
</comment>
<evidence type="ECO:0000313" key="2">
    <source>
        <dbReference type="EMBL" id="KAF7193051.1"/>
    </source>
</evidence>
<dbReference type="AlphaFoldDB" id="A0A8H6RIE5"/>
<dbReference type="InterPro" id="IPR052839">
    <property type="entry name" value="Mito_gene_expr_regulator"/>
</dbReference>
<dbReference type="Proteomes" id="UP000660729">
    <property type="component" value="Unassembled WGS sequence"/>
</dbReference>
<protein>
    <recommendedName>
        <fullName evidence="1">Mitochondrial splicing suppressor 51-like C-terminal domain-containing protein</fullName>
    </recommendedName>
</protein>
<dbReference type="PANTHER" id="PTHR46920">
    <property type="match status" value="1"/>
</dbReference>
<dbReference type="EMBL" id="JABCIY010000096">
    <property type="protein sequence ID" value="KAF7193051.1"/>
    <property type="molecule type" value="Genomic_DNA"/>
</dbReference>
<gene>
    <name evidence="2" type="ORF">HII31_05612</name>
</gene>
<keyword evidence="3" id="KW-1185">Reference proteome</keyword>
<accession>A0A8H6RIE5</accession>
<name>A0A8H6RIE5_9PEZI</name>
<evidence type="ECO:0000259" key="1">
    <source>
        <dbReference type="Pfam" id="PF20179"/>
    </source>
</evidence>
<reference evidence="2" key="1">
    <citation type="submission" date="2020-04" db="EMBL/GenBank/DDBJ databases">
        <title>Draft genome resource of the tomato pathogen Pseudocercospora fuligena.</title>
        <authorList>
            <person name="Zaccaron A."/>
        </authorList>
    </citation>
    <scope>NUCLEOTIDE SEQUENCE</scope>
    <source>
        <strain evidence="2">PF001</strain>
    </source>
</reference>
<dbReference type="InterPro" id="IPR046824">
    <property type="entry name" value="Mss51-like_C"/>
</dbReference>
<dbReference type="OrthoDB" id="432970at2759"/>
<sequence>MAVPMRALHADDEDDNPEHFAISATEGSTISMTIVAALEAAIPNIVDKQTVTVHILSATSRESSYMLLFEDLLHLLPRLEHIHVVLCGPNVFGPISQPLGEVGQDMEMDCCPECTSMGRRRSMAFFKGPYHEYAHKAAFKKPDLAVLFNSGKSQEAVETWAPTTRFLVDSAITTAYTTYTEREAMEEAAELEVLNARFIIRPEVNKWRGLVPWPELMEGEEHSSWYQNYYWYIFQGKQD</sequence>
<organism evidence="2 3">
    <name type="scientific">Pseudocercospora fuligena</name>
    <dbReference type="NCBI Taxonomy" id="685502"/>
    <lineage>
        <taxon>Eukaryota</taxon>
        <taxon>Fungi</taxon>
        <taxon>Dikarya</taxon>
        <taxon>Ascomycota</taxon>
        <taxon>Pezizomycotina</taxon>
        <taxon>Dothideomycetes</taxon>
        <taxon>Dothideomycetidae</taxon>
        <taxon>Mycosphaerellales</taxon>
        <taxon>Mycosphaerellaceae</taxon>
        <taxon>Pseudocercospora</taxon>
    </lineage>
</organism>
<proteinExistence type="predicted"/>
<evidence type="ECO:0000313" key="3">
    <source>
        <dbReference type="Proteomes" id="UP000660729"/>
    </source>
</evidence>
<feature type="domain" description="Mitochondrial splicing suppressor 51-like C-terminal" evidence="1">
    <location>
        <begin position="32"/>
        <end position="215"/>
    </location>
</feature>